<proteinExistence type="predicted"/>
<dbReference type="EMBL" id="MK500443">
    <property type="protein sequence ID" value="QBK89860.1"/>
    <property type="molecule type" value="Genomic_DNA"/>
</dbReference>
<reference evidence="1" key="1">
    <citation type="journal article" date="2019" name="MBio">
        <title>Virus Genomes from Deep Sea Sediments Expand the Ocean Megavirome and Support Independent Origins of Viral Gigantism.</title>
        <authorList>
            <person name="Backstrom D."/>
            <person name="Yutin N."/>
            <person name="Jorgensen S.L."/>
            <person name="Dharamshi J."/>
            <person name="Homa F."/>
            <person name="Zaremba-Niedwiedzka K."/>
            <person name="Spang A."/>
            <person name="Wolf Y.I."/>
            <person name="Koonin E.V."/>
            <person name="Ettema T.J."/>
        </authorList>
    </citation>
    <scope>NUCLEOTIDE SEQUENCE</scope>
</reference>
<name>A0A481Z5D0_9VIRU</name>
<accession>A0A481Z5D0</accession>
<evidence type="ECO:0000313" key="1">
    <source>
        <dbReference type="EMBL" id="QBK89860.1"/>
    </source>
</evidence>
<sequence length="345" mass="40910">MSEEAFFKHGAKLLSIDMPMYIFADEKYINKIKSLRNPNYDTKIIPFDISTYPYFEHSNDIKKMYINGEFGNLCGPRDYSVLDSNDTKFNQRFLIMMSWCKIYAIRKALEINEFNSKIFTWVDFGIFKLNGGSHTISGISNVLHNPHTEKIKMIVIKDFSPKSVKNRYEYYKYNRWTCIAGLFSIPAHLFIKFEFLFNEEYKFMIKNKIPSYEEQIFSVIIAENREIFDIYYGDYKDIFTSYFEHKSGYYITYSNALHMRTQQNKNIILFANILIDSYNKNVIQYSKQEICTIFDELLIGTWYAGDLLLSKRCADIVHESIKVIDKNFTKFLQIKNNLSFHNINI</sequence>
<dbReference type="Pfam" id="PF09612">
    <property type="entry name" value="HtrL_YibB"/>
    <property type="match status" value="1"/>
</dbReference>
<dbReference type="InterPro" id="IPR011735">
    <property type="entry name" value="WlaTC/HtrL_glycosyltransf"/>
</dbReference>
<organism evidence="1">
    <name type="scientific">Pithovirus LCPAC101</name>
    <dbReference type="NCBI Taxonomy" id="2506586"/>
    <lineage>
        <taxon>Viruses</taxon>
        <taxon>Pithoviruses</taxon>
    </lineage>
</organism>
<protein>
    <submittedName>
        <fullName evidence="1">Uncharacterized protein</fullName>
    </submittedName>
</protein>
<gene>
    <name evidence="1" type="ORF">LCPAC101_01430</name>
</gene>